<name>A0A1C5GB43_MICEH</name>
<evidence type="ECO:0000313" key="3">
    <source>
        <dbReference type="Proteomes" id="UP000198251"/>
    </source>
</evidence>
<dbReference type="Gene3D" id="3.10.620.30">
    <property type="match status" value="1"/>
</dbReference>
<proteinExistence type="predicted"/>
<protein>
    <submittedName>
        <fullName evidence="2">Transglutaminase-like superfamily protein</fullName>
    </submittedName>
</protein>
<keyword evidence="3" id="KW-1185">Reference proteome</keyword>
<gene>
    <name evidence="2" type="ORF">GA0070610_3347</name>
</gene>
<dbReference type="Proteomes" id="UP000198251">
    <property type="component" value="Chromosome I"/>
</dbReference>
<dbReference type="InterPro" id="IPR002931">
    <property type="entry name" value="Transglutaminase-like"/>
</dbReference>
<dbReference type="SUPFAM" id="SSF54001">
    <property type="entry name" value="Cysteine proteinases"/>
    <property type="match status" value="1"/>
</dbReference>
<reference evidence="2 3" key="1">
    <citation type="submission" date="2016-06" db="EMBL/GenBank/DDBJ databases">
        <authorList>
            <person name="Kjaerup R.B."/>
            <person name="Dalgaard T.S."/>
            <person name="Juul-Madsen H.R."/>
        </authorList>
    </citation>
    <scope>NUCLEOTIDE SEQUENCE [LARGE SCALE GENOMIC DNA]</scope>
    <source>
        <strain evidence="2 3">DSM 43913</strain>
    </source>
</reference>
<dbReference type="GeneID" id="95803091"/>
<evidence type="ECO:0000313" key="2">
    <source>
        <dbReference type="EMBL" id="SCG17043.1"/>
    </source>
</evidence>
<dbReference type="Pfam" id="PF01841">
    <property type="entry name" value="Transglut_core"/>
    <property type="match status" value="1"/>
</dbReference>
<accession>A0A1C5GB43</accession>
<organism evidence="2 3">
    <name type="scientific">Micromonospora echinofusca</name>
    <dbReference type="NCBI Taxonomy" id="47858"/>
    <lineage>
        <taxon>Bacteria</taxon>
        <taxon>Bacillati</taxon>
        <taxon>Actinomycetota</taxon>
        <taxon>Actinomycetes</taxon>
        <taxon>Micromonosporales</taxon>
        <taxon>Micromonosporaceae</taxon>
        <taxon>Micromonospora</taxon>
    </lineage>
</organism>
<dbReference type="SMART" id="SM00460">
    <property type="entry name" value="TGc"/>
    <property type="match status" value="1"/>
</dbReference>
<dbReference type="EMBL" id="LT607733">
    <property type="protein sequence ID" value="SCG17043.1"/>
    <property type="molecule type" value="Genomic_DNA"/>
</dbReference>
<dbReference type="InterPro" id="IPR038765">
    <property type="entry name" value="Papain-like_cys_pep_sf"/>
</dbReference>
<evidence type="ECO:0000259" key="1">
    <source>
        <dbReference type="SMART" id="SM00460"/>
    </source>
</evidence>
<dbReference type="AlphaFoldDB" id="A0A1C5GB43"/>
<dbReference type="RefSeq" id="WP_089000847.1">
    <property type="nucleotide sequence ID" value="NZ_LT607733.1"/>
</dbReference>
<feature type="domain" description="Transglutaminase-like" evidence="1">
    <location>
        <begin position="189"/>
        <end position="249"/>
    </location>
</feature>
<sequence length="303" mass="33749">MTAERWLDRQALDALLPLILQVPHSHRRFEMDAATAAAEYQIDGPGLDVLVAAGLPSAAGADGLLFDATDLRNVSVHLDPRSRGRKVLSWWIRELGRPTAHARYRMDYVAQCPEPGHDEPCRWRLAVPDDAWHETTSVQNRGGVLHSVTFDRPRTWPELPTAVLDLLAETRHIRFLWLPETLRADSAFVRDTGIGDCVGVAHLLVEEARRRGLTARFSFGRSLTPPISASHSWAEFQVDGVWVPVDPVLLDALGQWGMAGPEWQRDRSLGAILGRVGPSWRDLVTHAGQPVFARFPTYRDTGG</sequence>